<keyword evidence="2" id="KW-1185">Reference proteome</keyword>
<dbReference type="Proteomes" id="UP000000322">
    <property type="component" value="Chromosome"/>
</dbReference>
<sequence length="179" mass="18688">MVAAAVLTPLALAGCAGDDASREPVDMIPVLAATQTSQDEIPPAPDADGLGVQPDTTRLLRESDTETHWVALGDDGSICLVSWLVDTDLYGSSCTPPDIFFDRGTSLQIAAGEVRGSTSLLVPSDVDLAPFDVTAPGSASRSDPATAQLVVMTRDQARNLDDMEVERETGGTFTLHTGS</sequence>
<proteinExistence type="predicted"/>
<dbReference type="KEGG" id="ske:Sked_21650"/>
<organism evidence="1 2">
    <name type="scientific">Sanguibacter keddieii (strain ATCC 51767 / DSM 10542 / NCFB 3025 / ST-74)</name>
    <dbReference type="NCBI Taxonomy" id="446469"/>
    <lineage>
        <taxon>Bacteria</taxon>
        <taxon>Bacillati</taxon>
        <taxon>Actinomycetota</taxon>
        <taxon>Actinomycetes</taxon>
        <taxon>Micrococcales</taxon>
        <taxon>Sanguibacteraceae</taxon>
        <taxon>Sanguibacter</taxon>
    </lineage>
</organism>
<dbReference type="EMBL" id="CP001819">
    <property type="protein sequence ID" value="ACZ22085.1"/>
    <property type="molecule type" value="Genomic_DNA"/>
</dbReference>
<evidence type="ECO:0000313" key="2">
    <source>
        <dbReference type="Proteomes" id="UP000000322"/>
    </source>
</evidence>
<name>D1BIA8_SANKS</name>
<reference evidence="1 2" key="1">
    <citation type="journal article" date="2009" name="Stand. Genomic Sci.">
        <title>Complete genome sequence of Sanguibacter keddieii type strain (ST-74).</title>
        <authorList>
            <person name="Ivanova N."/>
            <person name="Sikorski J."/>
            <person name="Sims D."/>
            <person name="Brettin T."/>
            <person name="Detter J.C."/>
            <person name="Han C."/>
            <person name="Lapidus A."/>
            <person name="Copeland A."/>
            <person name="Glavina Del Rio T."/>
            <person name="Nolan M."/>
            <person name="Chen F."/>
            <person name="Lucas S."/>
            <person name="Tice H."/>
            <person name="Cheng J.F."/>
            <person name="Bruce D."/>
            <person name="Goodwin L."/>
            <person name="Pitluck S."/>
            <person name="Pati A."/>
            <person name="Mavromatis K."/>
            <person name="Chen A."/>
            <person name="Palaniappan K."/>
            <person name="D'haeseleer P."/>
            <person name="Chain P."/>
            <person name="Bristow J."/>
            <person name="Eisen J.A."/>
            <person name="Markowitz V."/>
            <person name="Hugenholtz P."/>
            <person name="Goker M."/>
            <person name="Pukall R."/>
            <person name="Klenk H.P."/>
            <person name="Kyrpides N.C."/>
        </authorList>
    </citation>
    <scope>NUCLEOTIDE SEQUENCE [LARGE SCALE GENOMIC DNA]</scope>
    <source>
        <strain evidence="2">ATCC 51767 / DSM 10542 / NCFB 3025 / ST-74</strain>
    </source>
</reference>
<dbReference type="HOGENOM" id="CLU_1502450_0_0_11"/>
<protein>
    <submittedName>
        <fullName evidence="1">Uncharacterized protein</fullName>
    </submittedName>
</protein>
<evidence type="ECO:0000313" key="1">
    <source>
        <dbReference type="EMBL" id="ACZ22085.1"/>
    </source>
</evidence>
<accession>D1BIA8</accession>
<gene>
    <name evidence="1" type="ordered locus">Sked_21650</name>
</gene>
<dbReference type="AlphaFoldDB" id="D1BIA8"/>